<evidence type="ECO:0000313" key="4">
    <source>
        <dbReference type="Proteomes" id="UP000184406"/>
    </source>
</evidence>
<dbReference type="EMBL" id="FQUX01000014">
    <property type="protein sequence ID" value="SHG14365.1"/>
    <property type="molecule type" value="Genomic_DNA"/>
</dbReference>
<protein>
    <submittedName>
        <fullName evidence="3">Uncharacterized membrane protein</fullName>
    </submittedName>
</protein>
<sequence>MGNTVEVSDWIIFIGRFHPLMVHLPIGIIFAGISMYFLARKKKFSQMKSAIPFLMGAGAVSAVLSCIFGYLLSFQGGYDNEALNAHQWMGMALAIFAVLAYVSVVWKKTKRIVVLQSGLMVFLLVGLVYTGHLGGNLTHGTSYLTQYSPDPVRKLVGLPPKPVKRPPVTLLDSADIFLDVVSPMLSDYCVSCHNPGKSKGDLILSTYERILKGGENGPGVVGGNLAKSELFRRVSLSEHHDDFMPPEGKKPLSVEQKKLLELWIMKGAPDKGQMGNFEIDRDYLLAANKVLGLEGQGNNSLAKRVEPADSSVVASLNAKGYLIRTISGGSNLLDVSFLSNGNKESVNIEELLPIKDQIVYLSLGNLNLRDEDLEVIGQFENMVRLNIHSNPITDDGISFLGRLENLEVLNLYGTKIGDIGLEGLVLLQKLSRIYLWNTQVTPEKVGNLKAKHPDLEINMGEVSS</sequence>
<dbReference type="Gene3D" id="3.80.10.10">
    <property type="entry name" value="Ribonuclease Inhibitor"/>
    <property type="match status" value="1"/>
</dbReference>
<dbReference type="SUPFAM" id="SSF52047">
    <property type="entry name" value="RNI-like"/>
    <property type="match status" value="1"/>
</dbReference>
<organism evidence="3 4">
    <name type="scientific">Arenibacter palladensis</name>
    <dbReference type="NCBI Taxonomy" id="237373"/>
    <lineage>
        <taxon>Bacteria</taxon>
        <taxon>Pseudomonadati</taxon>
        <taxon>Bacteroidota</taxon>
        <taxon>Flavobacteriia</taxon>
        <taxon>Flavobacteriales</taxon>
        <taxon>Flavobacteriaceae</taxon>
        <taxon>Arenibacter</taxon>
    </lineage>
</organism>
<reference evidence="4" key="1">
    <citation type="submission" date="2016-11" db="EMBL/GenBank/DDBJ databases">
        <authorList>
            <person name="Varghese N."/>
            <person name="Submissions S."/>
        </authorList>
    </citation>
    <scope>NUCLEOTIDE SEQUENCE [LARGE SCALE GENOMIC DNA]</scope>
    <source>
        <strain evidence="4">DSM 17539</strain>
    </source>
</reference>
<dbReference type="AlphaFoldDB" id="A0A1M5HEI7"/>
<keyword evidence="4" id="KW-1185">Reference proteome</keyword>
<keyword evidence="1" id="KW-1133">Transmembrane helix</keyword>
<name>A0A1M5HEI7_9FLAO</name>
<gene>
    <name evidence="3" type="ORF">SAMN03080594_11420</name>
</gene>
<evidence type="ECO:0000259" key="2">
    <source>
        <dbReference type="Pfam" id="PF07635"/>
    </source>
</evidence>
<proteinExistence type="predicted"/>
<dbReference type="InterPro" id="IPR032675">
    <property type="entry name" value="LRR_dom_sf"/>
</dbReference>
<keyword evidence="1" id="KW-0472">Membrane</keyword>
<dbReference type="Proteomes" id="UP000184406">
    <property type="component" value="Unassembled WGS sequence"/>
</dbReference>
<dbReference type="PANTHER" id="PTHR35889">
    <property type="entry name" value="CYCLOINULO-OLIGOSACCHARIDE FRUCTANOTRANSFERASE-RELATED"/>
    <property type="match status" value="1"/>
</dbReference>
<dbReference type="RefSeq" id="WP_072865688.1">
    <property type="nucleotide sequence ID" value="NZ_FQUX01000014.1"/>
</dbReference>
<evidence type="ECO:0000313" key="3">
    <source>
        <dbReference type="EMBL" id="SHG14365.1"/>
    </source>
</evidence>
<feature type="transmembrane region" description="Helical" evidence="1">
    <location>
        <begin position="51"/>
        <end position="73"/>
    </location>
</feature>
<feature type="domain" description="Cytochrome C Planctomycete-type" evidence="2">
    <location>
        <begin position="189"/>
        <end position="248"/>
    </location>
</feature>
<evidence type="ECO:0000256" key="1">
    <source>
        <dbReference type="SAM" id="Phobius"/>
    </source>
</evidence>
<feature type="transmembrane region" description="Helical" evidence="1">
    <location>
        <begin position="20"/>
        <end position="39"/>
    </location>
</feature>
<dbReference type="PANTHER" id="PTHR35889:SF3">
    <property type="entry name" value="F-BOX DOMAIN-CONTAINING PROTEIN"/>
    <property type="match status" value="1"/>
</dbReference>
<accession>A0A1M5HEI7</accession>
<feature type="transmembrane region" description="Helical" evidence="1">
    <location>
        <begin position="85"/>
        <end position="106"/>
    </location>
</feature>
<dbReference type="InterPro" id="IPR011429">
    <property type="entry name" value="Cyt_c_Planctomycete-type"/>
</dbReference>
<dbReference type="Pfam" id="PF07635">
    <property type="entry name" value="PSCyt1"/>
    <property type="match status" value="1"/>
</dbReference>
<feature type="transmembrane region" description="Helical" evidence="1">
    <location>
        <begin position="113"/>
        <end position="132"/>
    </location>
</feature>
<dbReference type="OrthoDB" id="1099022at2"/>
<keyword evidence="1" id="KW-0812">Transmembrane</keyword>